<keyword evidence="2" id="KW-0808">Transferase</keyword>
<organism evidence="2 3">
    <name type="scientific">Streptococcus cuniculipharyngis</name>
    <dbReference type="NCBI Taxonomy" id="1562651"/>
    <lineage>
        <taxon>Bacteria</taxon>
        <taxon>Bacillati</taxon>
        <taxon>Bacillota</taxon>
        <taxon>Bacilli</taxon>
        <taxon>Lactobacillales</taxon>
        <taxon>Streptococcaceae</taxon>
        <taxon>Streptococcus</taxon>
    </lineage>
</organism>
<dbReference type="Proteomes" id="UP000317430">
    <property type="component" value="Unassembled WGS sequence"/>
</dbReference>
<dbReference type="Gene3D" id="3.90.550.10">
    <property type="entry name" value="Spore Coat Polysaccharide Biosynthesis Protein SpsA, Chain A"/>
    <property type="match status" value="1"/>
</dbReference>
<dbReference type="GO" id="GO:0016758">
    <property type="term" value="F:hexosyltransferase activity"/>
    <property type="evidence" value="ECO:0007669"/>
    <property type="project" value="UniProtKB-ARBA"/>
</dbReference>
<dbReference type="RefSeq" id="WP_146567306.1">
    <property type="nucleotide sequence ID" value="NZ_VOHL01000003.1"/>
</dbReference>
<dbReference type="AlphaFoldDB" id="A0A5C5SDL1"/>
<dbReference type="Pfam" id="PF00535">
    <property type="entry name" value="Glycos_transf_2"/>
    <property type="match status" value="1"/>
</dbReference>
<name>A0A5C5SDL1_9STRE</name>
<dbReference type="PANTHER" id="PTHR22916:SF3">
    <property type="entry name" value="UDP-GLCNAC:BETAGAL BETA-1,3-N-ACETYLGLUCOSAMINYLTRANSFERASE-LIKE PROTEIN 1"/>
    <property type="match status" value="1"/>
</dbReference>
<evidence type="ECO:0000259" key="1">
    <source>
        <dbReference type="Pfam" id="PF00535"/>
    </source>
</evidence>
<comment type="caution">
    <text evidence="2">The sequence shown here is derived from an EMBL/GenBank/DDBJ whole genome shotgun (WGS) entry which is preliminary data.</text>
</comment>
<accession>A0A5C5SDL1</accession>
<keyword evidence="3" id="KW-1185">Reference proteome</keyword>
<evidence type="ECO:0000313" key="2">
    <source>
        <dbReference type="EMBL" id="TWS97642.1"/>
    </source>
</evidence>
<dbReference type="EMBL" id="VOHL01000003">
    <property type="protein sequence ID" value="TWS97642.1"/>
    <property type="molecule type" value="Genomic_DNA"/>
</dbReference>
<dbReference type="OrthoDB" id="396512at2"/>
<protein>
    <submittedName>
        <fullName evidence="2">Glycosyltransferase</fullName>
    </submittedName>
</protein>
<dbReference type="PANTHER" id="PTHR22916">
    <property type="entry name" value="GLYCOSYLTRANSFERASE"/>
    <property type="match status" value="1"/>
</dbReference>
<sequence length="333" mass="37793">MNKTLTISIAAYNVADYIEETLDSLVASQYIDDLEIFVVDDGGQDATLSIAQDYQKKYPTSIIPVHKTNGGYGTTVNYSLEHASGKYFKLLDGDDWVQTEALDQLVKQLKVIDTDLVVTSFLKGPSMPEMETQAYGDYLPPHQELLIAEVANPPILGMWAMCYKTSVLRAAGLKLPERLFYTDQLFCTLPIPFAKTIQYFDYPVYCYRLGRDGQSVSKESRLKNAQMTLDICQQLVTYISEYEDHPNYIYLQRRVASYYASALKTILLSPMSFETIARFKAYDQLIKSLSIKIYTSVLTEGKTGKIITLARVTNYIGLWLLKPIYRNGIKNWG</sequence>
<dbReference type="InterPro" id="IPR001173">
    <property type="entry name" value="Glyco_trans_2-like"/>
</dbReference>
<evidence type="ECO:0000313" key="3">
    <source>
        <dbReference type="Proteomes" id="UP000317430"/>
    </source>
</evidence>
<reference evidence="2 3" key="1">
    <citation type="submission" date="2019-08" db="EMBL/GenBank/DDBJ databases">
        <authorList>
            <person name="Lei W."/>
        </authorList>
    </citation>
    <scope>NUCLEOTIDE SEQUENCE [LARGE SCALE GENOMIC DNA]</scope>
    <source>
        <strain evidence="2 3">CCUG 66496</strain>
    </source>
</reference>
<feature type="domain" description="Glycosyltransferase 2-like" evidence="1">
    <location>
        <begin position="7"/>
        <end position="129"/>
    </location>
</feature>
<dbReference type="SUPFAM" id="SSF53448">
    <property type="entry name" value="Nucleotide-diphospho-sugar transferases"/>
    <property type="match status" value="1"/>
</dbReference>
<proteinExistence type="predicted"/>
<gene>
    <name evidence="2" type="ORF">FRX57_04960</name>
</gene>
<dbReference type="InterPro" id="IPR029044">
    <property type="entry name" value="Nucleotide-diphossugar_trans"/>
</dbReference>
<dbReference type="CDD" id="cd00761">
    <property type="entry name" value="Glyco_tranf_GTA_type"/>
    <property type="match status" value="1"/>
</dbReference>